<evidence type="ECO:0000256" key="3">
    <source>
        <dbReference type="ARBA" id="ARBA00022692"/>
    </source>
</evidence>
<dbReference type="InterPro" id="IPR052422">
    <property type="entry name" value="Auxin_Ser/Thr_Kinase"/>
</dbReference>
<gene>
    <name evidence="10" type="ORF">RJ641_016840</name>
</gene>
<evidence type="ECO:0000313" key="10">
    <source>
        <dbReference type="EMBL" id="KAK6918418.1"/>
    </source>
</evidence>
<evidence type="ECO:0000256" key="2">
    <source>
        <dbReference type="ARBA" id="ARBA00022614"/>
    </source>
</evidence>
<keyword evidence="3" id="KW-0812">Transmembrane</keyword>
<proteinExistence type="predicted"/>
<evidence type="ECO:0000256" key="4">
    <source>
        <dbReference type="ARBA" id="ARBA00022729"/>
    </source>
</evidence>
<dbReference type="Proteomes" id="UP001370490">
    <property type="component" value="Unassembled WGS sequence"/>
</dbReference>
<dbReference type="PANTHER" id="PTHR47986">
    <property type="entry name" value="OSJNBA0070M12.3 PROTEIN"/>
    <property type="match status" value="1"/>
</dbReference>
<keyword evidence="9" id="KW-0325">Glycoprotein</keyword>
<comment type="subcellular location">
    <subcellularLocation>
        <location evidence="1">Membrane</location>
        <topology evidence="1">Single-pass membrane protein</topology>
    </subcellularLocation>
</comment>
<protein>
    <submittedName>
        <fullName evidence="10">Leucine rich repeat 4</fullName>
    </submittedName>
</protein>
<evidence type="ECO:0000256" key="6">
    <source>
        <dbReference type="ARBA" id="ARBA00022989"/>
    </source>
</evidence>
<dbReference type="InterPro" id="IPR032675">
    <property type="entry name" value="LRR_dom_sf"/>
</dbReference>
<keyword evidence="4" id="KW-0732">Signal</keyword>
<evidence type="ECO:0000313" key="11">
    <source>
        <dbReference type="Proteomes" id="UP001370490"/>
    </source>
</evidence>
<keyword evidence="8" id="KW-0675">Receptor</keyword>
<evidence type="ECO:0000256" key="8">
    <source>
        <dbReference type="ARBA" id="ARBA00023170"/>
    </source>
</evidence>
<keyword evidence="2" id="KW-0433">Leucine-rich repeat</keyword>
<dbReference type="AlphaFoldDB" id="A0AAN8UZ51"/>
<accession>A0AAN8UZ51</accession>
<reference evidence="10 11" key="1">
    <citation type="submission" date="2023-12" db="EMBL/GenBank/DDBJ databases">
        <title>A high-quality genome assembly for Dillenia turbinata (Dilleniales).</title>
        <authorList>
            <person name="Chanderbali A."/>
        </authorList>
    </citation>
    <scope>NUCLEOTIDE SEQUENCE [LARGE SCALE GENOMIC DNA]</scope>
    <source>
        <strain evidence="10">LSX21</strain>
        <tissue evidence="10">Leaf</tissue>
    </source>
</reference>
<dbReference type="EMBL" id="JBAMMX010000022">
    <property type="protein sequence ID" value="KAK6918418.1"/>
    <property type="molecule type" value="Genomic_DNA"/>
</dbReference>
<evidence type="ECO:0000256" key="7">
    <source>
        <dbReference type="ARBA" id="ARBA00023136"/>
    </source>
</evidence>
<dbReference type="InterPro" id="IPR025875">
    <property type="entry name" value="Leu-rich_rpt_4"/>
</dbReference>
<evidence type="ECO:0000256" key="5">
    <source>
        <dbReference type="ARBA" id="ARBA00022737"/>
    </source>
</evidence>
<organism evidence="10 11">
    <name type="scientific">Dillenia turbinata</name>
    <dbReference type="NCBI Taxonomy" id="194707"/>
    <lineage>
        <taxon>Eukaryota</taxon>
        <taxon>Viridiplantae</taxon>
        <taxon>Streptophyta</taxon>
        <taxon>Embryophyta</taxon>
        <taxon>Tracheophyta</taxon>
        <taxon>Spermatophyta</taxon>
        <taxon>Magnoliopsida</taxon>
        <taxon>eudicotyledons</taxon>
        <taxon>Gunneridae</taxon>
        <taxon>Pentapetalae</taxon>
        <taxon>Dilleniales</taxon>
        <taxon>Dilleniaceae</taxon>
        <taxon>Dillenia</taxon>
    </lineage>
</organism>
<keyword evidence="11" id="KW-1185">Reference proteome</keyword>
<evidence type="ECO:0000256" key="1">
    <source>
        <dbReference type="ARBA" id="ARBA00004167"/>
    </source>
</evidence>
<keyword evidence="5" id="KW-0677">Repeat</keyword>
<dbReference type="Gene3D" id="3.80.10.10">
    <property type="entry name" value="Ribonuclease Inhibitor"/>
    <property type="match status" value="2"/>
</dbReference>
<dbReference type="GO" id="GO:0016020">
    <property type="term" value="C:membrane"/>
    <property type="evidence" value="ECO:0007669"/>
    <property type="project" value="UniProtKB-SubCell"/>
</dbReference>
<dbReference type="SUPFAM" id="SSF52058">
    <property type="entry name" value="L domain-like"/>
    <property type="match status" value="1"/>
</dbReference>
<name>A0AAN8UZ51_9MAGN</name>
<keyword evidence="7" id="KW-0472">Membrane</keyword>
<evidence type="ECO:0000256" key="9">
    <source>
        <dbReference type="ARBA" id="ARBA00023180"/>
    </source>
</evidence>
<dbReference type="PANTHER" id="PTHR47986:SF34">
    <property type="entry name" value="RECEPTOR-LIKE KINASE TMK2"/>
    <property type="match status" value="1"/>
</dbReference>
<dbReference type="SMART" id="SM00369">
    <property type="entry name" value="LRR_TYP"/>
    <property type="match status" value="4"/>
</dbReference>
<comment type="caution">
    <text evidence="10">The sequence shown here is derived from an EMBL/GenBank/DDBJ whole genome shotgun (WGS) entry which is preliminary data.</text>
</comment>
<dbReference type="Pfam" id="PF12799">
    <property type="entry name" value="LRR_4"/>
    <property type="match status" value="1"/>
</dbReference>
<keyword evidence="6" id="KW-1133">Transmembrane helix</keyword>
<dbReference type="InterPro" id="IPR003591">
    <property type="entry name" value="Leu-rich_rpt_typical-subtyp"/>
</dbReference>
<sequence length="287" mass="31448">MQSLKKSLNVPDTLWNGSEPCKWGRVTCLNYRVSRIQIELQNLKGTLPPNLNKLSALQFLSLHSNDISSPLPNLDGMSYLGILMLHNCSFTSVPVEFFNGLIAGEANITGKIPDFLGNFPTLEQLHLSPNRLEGGLPRRFSGSGISSLCLNGQSSANKLNGSIEVLQNMTNLNELLLNMNEFTGPLPDFSRLTGLRKLNLRDNRLTDLVPASLVNLPSLTELKLTNNLLQGVAPDFSKYAGLDLDLDLLKGSNRFCVDVNTTGGDCDRRVNIMLSIAQSFGYLAQLA</sequence>